<feature type="region of interest" description="Disordered" evidence="7">
    <location>
        <begin position="1"/>
        <end position="48"/>
    </location>
</feature>
<feature type="compositionally biased region" description="Low complexity" evidence="7">
    <location>
        <begin position="562"/>
        <end position="576"/>
    </location>
</feature>
<keyword evidence="5 6" id="KW-0067">ATP-binding</keyword>
<evidence type="ECO:0000256" key="1">
    <source>
        <dbReference type="ARBA" id="ARBA00022527"/>
    </source>
</evidence>
<dbReference type="Pfam" id="PF00069">
    <property type="entry name" value="Pkinase"/>
    <property type="match status" value="1"/>
</dbReference>
<evidence type="ECO:0000256" key="4">
    <source>
        <dbReference type="ARBA" id="ARBA00022777"/>
    </source>
</evidence>
<feature type="binding site" evidence="6">
    <location>
        <position position="94"/>
    </location>
    <ligand>
        <name>ATP</name>
        <dbReference type="ChEBI" id="CHEBI:30616"/>
    </ligand>
</feature>
<dbReference type="InterPro" id="IPR001245">
    <property type="entry name" value="Ser-Thr/Tyr_kinase_cat_dom"/>
</dbReference>
<evidence type="ECO:0000256" key="2">
    <source>
        <dbReference type="ARBA" id="ARBA00022679"/>
    </source>
</evidence>
<feature type="compositionally biased region" description="Polar residues" evidence="7">
    <location>
        <begin position="439"/>
        <end position="453"/>
    </location>
</feature>
<feature type="region of interest" description="Disordered" evidence="7">
    <location>
        <begin position="412"/>
        <end position="580"/>
    </location>
</feature>
<feature type="compositionally biased region" description="Basic and acidic residues" evidence="7">
    <location>
        <begin position="30"/>
        <end position="43"/>
    </location>
</feature>
<name>A0ABN9PS71_9DINO</name>
<feature type="compositionally biased region" description="Low complexity" evidence="7">
    <location>
        <begin position="454"/>
        <end position="468"/>
    </location>
</feature>
<dbReference type="InterPro" id="IPR017441">
    <property type="entry name" value="Protein_kinase_ATP_BS"/>
</dbReference>
<evidence type="ECO:0000256" key="5">
    <source>
        <dbReference type="ARBA" id="ARBA00022840"/>
    </source>
</evidence>
<evidence type="ECO:0000259" key="8">
    <source>
        <dbReference type="PROSITE" id="PS50011"/>
    </source>
</evidence>
<dbReference type="PROSITE" id="PS50011">
    <property type="entry name" value="PROTEIN_KINASE_DOM"/>
    <property type="match status" value="1"/>
</dbReference>
<gene>
    <name evidence="9" type="ORF">PCOR1329_LOCUS5483</name>
</gene>
<dbReference type="Proteomes" id="UP001189429">
    <property type="component" value="Unassembled WGS sequence"/>
</dbReference>
<comment type="caution">
    <text evidence="9">The sequence shown here is derived from an EMBL/GenBank/DDBJ whole genome shotgun (WGS) entry which is preliminary data.</text>
</comment>
<keyword evidence="4" id="KW-0418">Kinase</keyword>
<dbReference type="InterPro" id="IPR011009">
    <property type="entry name" value="Kinase-like_dom_sf"/>
</dbReference>
<dbReference type="Gene3D" id="1.10.510.10">
    <property type="entry name" value="Transferase(Phosphotransferase) domain 1"/>
    <property type="match status" value="2"/>
</dbReference>
<evidence type="ECO:0000256" key="6">
    <source>
        <dbReference type="PROSITE-ProRule" id="PRU10141"/>
    </source>
</evidence>
<keyword evidence="10" id="KW-1185">Reference proteome</keyword>
<accession>A0ABN9PS71</accession>
<protein>
    <recommendedName>
        <fullName evidence="8">Protein kinase domain-containing protein</fullName>
    </recommendedName>
</protein>
<dbReference type="EMBL" id="CAUYUJ010001447">
    <property type="protein sequence ID" value="CAK0795988.1"/>
    <property type="molecule type" value="Genomic_DNA"/>
</dbReference>
<evidence type="ECO:0000256" key="7">
    <source>
        <dbReference type="SAM" id="MobiDB-lite"/>
    </source>
</evidence>
<keyword evidence="3 6" id="KW-0547">Nucleotide-binding</keyword>
<evidence type="ECO:0000313" key="9">
    <source>
        <dbReference type="EMBL" id="CAK0795988.1"/>
    </source>
</evidence>
<proteinExistence type="predicted"/>
<sequence>MMAEGEPEASRAPADEDGAAEPGGRAPKKAPIEGREGGAERGRACCRAPSPGLEVTLDEFEVLDAEGGRQLGKGSFGVVRRIRRKGTDDVYALKIRRACRTMQKVEVIESDLIDQVEREIQVQRNLKHENILRLYKHFEDDDTVYLLLEYCAKGELYQLLRTRMGRRFPEPVAKHYFVQVARGLQHLHSTTFCGTLDYLAPEMIQGKGHDHTLDNWSLGVLLYEMLVGRPPFQSTNHVLLISKILSKEFNFPAFVPKPVIDLVSRLLQHEPRNRMSLDRVLQHQWLVTGAEAGEPPAVADKHVIYEHASSAHVVENAPVPNVSAAQQSLHETSNEAAVQLHSQAAQSMISPSANDQNAQHGMPCTVPSPLPSAVRQPSADQPASFAVPSRVVVKGTPRLDNNVLLGPRRVPSAYATPGLAAPPWERSPEQRRERAPRTTAASLTLPVPSSTVVAQRAGAAQAAQQDAQRPFTSTTCVASPTRTPMQSTSFRRIATPQPAVPLLGTAPLGHTAPAATPAAAAGGGTQQLAVGPGSGPQRPVMPAGVATEPANAAAGRARRGSPVRSAAAAPQPLASPTMRNRCCSGSPVTLRAGVAPGAAAAPCRTIAAPQRGRPPTEAPPQLPTGGCWPAPAPLGARAGHLAVAHACVEAREQLPLAAAPVQGSCVALQGPAVRTVVAGPAQFPAAACGVRPSTGQAVPAGSCAHAGMLYGGPLYLQQHAAPSSGW</sequence>
<feature type="compositionally biased region" description="Basic and acidic residues" evidence="7">
    <location>
        <begin position="426"/>
        <end position="436"/>
    </location>
</feature>
<feature type="compositionally biased region" description="Polar residues" evidence="7">
    <location>
        <begin position="470"/>
        <end position="490"/>
    </location>
</feature>
<dbReference type="SUPFAM" id="SSF56112">
    <property type="entry name" value="Protein kinase-like (PK-like)"/>
    <property type="match status" value="1"/>
</dbReference>
<keyword evidence="2" id="KW-0808">Transferase</keyword>
<feature type="compositionally biased region" description="Low complexity" evidence="7">
    <location>
        <begin position="504"/>
        <end position="520"/>
    </location>
</feature>
<organism evidence="9 10">
    <name type="scientific">Prorocentrum cordatum</name>
    <dbReference type="NCBI Taxonomy" id="2364126"/>
    <lineage>
        <taxon>Eukaryota</taxon>
        <taxon>Sar</taxon>
        <taxon>Alveolata</taxon>
        <taxon>Dinophyceae</taxon>
        <taxon>Prorocentrales</taxon>
        <taxon>Prorocentraceae</taxon>
        <taxon>Prorocentrum</taxon>
    </lineage>
</organism>
<evidence type="ECO:0000256" key="3">
    <source>
        <dbReference type="ARBA" id="ARBA00022741"/>
    </source>
</evidence>
<feature type="domain" description="Protein kinase" evidence="8">
    <location>
        <begin position="65"/>
        <end position="286"/>
    </location>
</feature>
<evidence type="ECO:0000313" key="10">
    <source>
        <dbReference type="Proteomes" id="UP001189429"/>
    </source>
</evidence>
<dbReference type="Gene3D" id="3.30.200.20">
    <property type="entry name" value="Phosphorylase Kinase, domain 1"/>
    <property type="match status" value="1"/>
</dbReference>
<dbReference type="Pfam" id="PF07714">
    <property type="entry name" value="PK_Tyr_Ser-Thr"/>
    <property type="match status" value="1"/>
</dbReference>
<dbReference type="PROSITE" id="PS00107">
    <property type="entry name" value="PROTEIN_KINASE_ATP"/>
    <property type="match status" value="1"/>
</dbReference>
<keyword evidence="1" id="KW-0723">Serine/threonine-protein kinase</keyword>
<dbReference type="InterPro" id="IPR000719">
    <property type="entry name" value="Prot_kinase_dom"/>
</dbReference>
<dbReference type="PANTHER" id="PTHR24350">
    <property type="entry name" value="SERINE/THREONINE-PROTEIN KINASE IAL-RELATED"/>
    <property type="match status" value="1"/>
</dbReference>
<dbReference type="InterPro" id="IPR030616">
    <property type="entry name" value="Aur-like"/>
</dbReference>
<reference evidence="9" key="1">
    <citation type="submission" date="2023-10" db="EMBL/GenBank/DDBJ databases">
        <authorList>
            <person name="Chen Y."/>
            <person name="Shah S."/>
            <person name="Dougan E. K."/>
            <person name="Thang M."/>
            <person name="Chan C."/>
        </authorList>
    </citation>
    <scope>NUCLEOTIDE SEQUENCE [LARGE SCALE GENOMIC DNA]</scope>
</reference>